<dbReference type="RefSeq" id="WP_147039936.1">
    <property type="nucleotide sequence ID" value="NZ_BJUW01000012.1"/>
</dbReference>
<dbReference type="AlphaFoldDB" id="A0A511AHB2"/>
<reference evidence="1 2" key="1">
    <citation type="submission" date="2019-07" db="EMBL/GenBank/DDBJ databases">
        <title>Whole genome shotgun sequence of Microbacterium aerolatum NBRC 103071.</title>
        <authorList>
            <person name="Hosoyama A."/>
            <person name="Uohara A."/>
            <person name="Ohji S."/>
            <person name="Ichikawa N."/>
        </authorList>
    </citation>
    <scope>NUCLEOTIDE SEQUENCE [LARGE SCALE GENOMIC DNA]</scope>
    <source>
        <strain evidence="1 2">NBRC 103071</strain>
    </source>
</reference>
<protein>
    <recommendedName>
        <fullName evidence="3">SatD family protein</fullName>
    </recommendedName>
</protein>
<evidence type="ECO:0000313" key="1">
    <source>
        <dbReference type="EMBL" id="GEK87362.1"/>
    </source>
</evidence>
<accession>A0A511AHB2</accession>
<name>A0A511AHB2_9MICO</name>
<evidence type="ECO:0000313" key="2">
    <source>
        <dbReference type="Proteomes" id="UP000321225"/>
    </source>
</evidence>
<dbReference type="InterPro" id="IPR032580">
    <property type="entry name" value="SatD"/>
</dbReference>
<gene>
    <name evidence="1" type="ORF">MAE01_25380</name>
</gene>
<organism evidence="1 2">
    <name type="scientific">Microbacterium aerolatum</name>
    <dbReference type="NCBI Taxonomy" id="153731"/>
    <lineage>
        <taxon>Bacteria</taxon>
        <taxon>Bacillati</taxon>
        <taxon>Actinomycetota</taxon>
        <taxon>Actinomycetes</taxon>
        <taxon>Micrococcales</taxon>
        <taxon>Microbacteriaceae</taxon>
        <taxon>Microbacterium</taxon>
    </lineage>
</organism>
<comment type="caution">
    <text evidence="1">The sequence shown here is derived from an EMBL/GenBank/DDBJ whole genome shotgun (WGS) entry which is preliminary data.</text>
</comment>
<dbReference type="Proteomes" id="UP000321225">
    <property type="component" value="Unassembled WGS sequence"/>
</dbReference>
<sequence>MTIAVTADIIGSRQLADRAEAQRAFDETIARVERDLPVATQGLRPTVGDEQQAIYPTLEAALGAILLLRLALPDGVEFRYGIGIGDVGRVPSATSAQGISDGPGWWAARSAIEHLEALQRRAAPQARSWIVAHESVADQHADAVRWANAHLLTRDEIVGAMSERVRRLTYGRCLSLTQRELAAAEGITQSAVSQGLSTSGAAAVVEGFRLLGLN</sequence>
<dbReference type="Pfam" id="PF16264">
    <property type="entry name" value="SatD"/>
    <property type="match status" value="1"/>
</dbReference>
<dbReference type="EMBL" id="BJUW01000012">
    <property type="protein sequence ID" value="GEK87362.1"/>
    <property type="molecule type" value="Genomic_DNA"/>
</dbReference>
<proteinExistence type="predicted"/>
<dbReference type="OrthoDB" id="4711815at2"/>
<keyword evidence="2" id="KW-1185">Reference proteome</keyword>
<evidence type="ECO:0008006" key="3">
    <source>
        <dbReference type="Google" id="ProtNLM"/>
    </source>
</evidence>